<dbReference type="GO" id="GO:0008930">
    <property type="term" value="F:methylthioadenosine nucleosidase activity"/>
    <property type="evidence" value="ECO:0007669"/>
    <property type="project" value="UniProtKB-EC"/>
</dbReference>
<dbReference type="Proteomes" id="UP000198406">
    <property type="component" value="Unassembled WGS sequence"/>
</dbReference>
<evidence type="ECO:0000313" key="3">
    <source>
        <dbReference type="EMBL" id="GAX25738.1"/>
    </source>
</evidence>
<dbReference type="InterPro" id="IPR035994">
    <property type="entry name" value="Nucleoside_phosphorylase_sf"/>
</dbReference>
<dbReference type="InterPro" id="IPR000845">
    <property type="entry name" value="Nucleoside_phosphorylase_d"/>
</dbReference>
<dbReference type="EC" id="3.2.2.16" evidence="3"/>
<dbReference type="InterPro" id="IPR044580">
    <property type="entry name" value="MTAN"/>
</dbReference>
<dbReference type="InParanoid" id="A0A1Z5KIG4"/>
<comment type="caution">
    <text evidence="3">The sequence shown here is derived from an EMBL/GenBank/DDBJ whole genome shotgun (WGS) entry which is preliminary data.</text>
</comment>
<gene>
    <name evidence="3" type="ORF">FisN_8Hh363</name>
</gene>
<accession>A0A1Z5KIG4</accession>
<reference evidence="3 4" key="1">
    <citation type="journal article" date="2015" name="Plant Cell">
        <title>Oil accumulation by the oleaginous diatom Fistulifera solaris as revealed by the genome and transcriptome.</title>
        <authorList>
            <person name="Tanaka T."/>
            <person name="Maeda Y."/>
            <person name="Veluchamy A."/>
            <person name="Tanaka M."/>
            <person name="Abida H."/>
            <person name="Marechal E."/>
            <person name="Bowler C."/>
            <person name="Muto M."/>
            <person name="Sunaga Y."/>
            <person name="Tanaka M."/>
            <person name="Yoshino T."/>
            <person name="Taniguchi T."/>
            <person name="Fukuda Y."/>
            <person name="Nemoto M."/>
            <person name="Matsumoto M."/>
            <person name="Wong P.S."/>
            <person name="Aburatani S."/>
            <person name="Fujibuchi W."/>
        </authorList>
    </citation>
    <scope>NUCLEOTIDE SEQUENCE [LARGE SCALE GENOMIC DNA]</scope>
    <source>
        <strain evidence="3 4">JPCC DA0580</strain>
    </source>
</reference>
<dbReference type="PANTHER" id="PTHR46994:SF1">
    <property type="entry name" value="5'-METHYLTHIOADENOSINE NUCLEOSIDASE"/>
    <property type="match status" value="1"/>
</dbReference>
<evidence type="ECO:0000313" key="4">
    <source>
        <dbReference type="Proteomes" id="UP000198406"/>
    </source>
</evidence>
<dbReference type="AlphaFoldDB" id="A0A1Z5KIG4"/>
<keyword evidence="4" id="KW-1185">Reference proteome</keyword>
<keyword evidence="3" id="KW-0326">Glycosidase</keyword>
<keyword evidence="3" id="KW-0378">Hydrolase</keyword>
<evidence type="ECO:0000256" key="1">
    <source>
        <dbReference type="SAM" id="SignalP"/>
    </source>
</evidence>
<dbReference type="PANTHER" id="PTHR46994">
    <property type="entry name" value="5'-METHYLTHIOADENOSINE/S-ADENOSYLHOMOCYSTEINE NUCLEOSIDASE 1"/>
    <property type="match status" value="1"/>
</dbReference>
<dbReference type="GO" id="GO:0019509">
    <property type="term" value="P:L-methionine salvage from methylthioadenosine"/>
    <property type="evidence" value="ECO:0007669"/>
    <property type="project" value="InterPro"/>
</dbReference>
<dbReference type="CDD" id="cd09008">
    <property type="entry name" value="MTAN"/>
    <property type="match status" value="1"/>
</dbReference>
<dbReference type="Pfam" id="PF01048">
    <property type="entry name" value="PNP_UDP_1"/>
    <property type="match status" value="1"/>
</dbReference>
<dbReference type="GO" id="GO:0009116">
    <property type="term" value="P:nucleoside metabolic process"/>
    <property type="evidence" value="ECO:0007669"/>
    <property type="project" value="InterPro"/>
</dbReference>
<dbReference type="OrthoDB" id="1153057at2759"/>
<feature type="signal peptide" evidence="1">
    <location>
        <begin position="1"/>
        <end position="27"/>
    </location>
</feature>
<organism evidence="3 4">
    <name type="scientific">Fistulifera solaris</name>
    <name type="common">Oleaginous diatom</name>
    <dbReference type="NCBI Taxonomy" id="1519565"/>
    <lineage>
        <taxon>Eukaryota</taxon>
        <taxon>Sar</taxon>
        <taxon>Stramenopiles</taxon>
        <taxon>Ochrophyta</taxon>
        <taxon>Bacillariophyta</taxon>
        <taxon>Bacillariophyceae</taxon>
        <taxon>Bacillariophycidae</taxon>
        <taxon>Naviculales</taxon>
        <taxon>Naviculaceae</taxon>
        <taxon>Fistulifera</taxon>
    </lineage>
</organism>
<feature type="chain" id="PRO_5011966983" evidence="1">
    <location>
        <begin position="28"/>
        <end position="291"/>
    </location>
</feature>
<protein>
    <submittedName>
        <fullName evidence="3">5'-methylthioadenosine nucleosidase</fullName>
        <ecNumber evidence="3">3.2.2.16</ecNumber>
    </submittedName>
</protein>
<feature type="domain" description="Nucleoside phosphorylase" evidence="2">
    <location>
        <begin position="39"/>
        <end position="270"/>
    </location>
</feature>
<dbReference type="Gene3D" id="3.40.50.1580">
    <property type="entry name" value="Nucleoside phosphorylase domain"/>
    <property type="match status" value="1"/>
</dbReference>
<sequence>MLSFSLQRLSTAFLFVFVTLFAHNTGATTISKTMPVKNVIVAIAMEAEAAPFIQHLQLKLVADFFPSNTPFQAYQGPHGDCTVTVITNGKDTVHETGVDNVGTVPAALATFLALQKLPETDILINAGTCGGFRRKGAEVGNVFVVTGVAHHDRRIPIPDFVPYGIGKLDTSRHGDFTTAEVLALELEYKLGVCTTGNSLDKTEEDDKHMLANDAAVKDMEAAAIAWSCKLFDTPFLGLKVVTDIVDGEHPTQDEFLANLLAASQSLQVALPRVLDHICHVGVVKDQAMDEL</sequence>
<dbReference type="SUPFAM" id="SSF53167">
    <property type="entry name" value="Purine and uridine phosphorylases"/>
    <property type="match status" value="1"/>
</dbReference>
<evidence type="ECO:0000259" key="2">
    <source>
        <dbReference type="Pfam" id="PF01048"/>
    </source>
</evidence>
<dbReference type="EMBL" id="BDSP01000231">
    <property type="protein sequence ID" value="GAX25738.1"/>
    <property type="molecule type" value="Genomic_DNA"/>
</dbReference>
<proteinExistence type="predicted"/>
<name>A0A1Z5KIG4_FISSO</name>
<keyword evidence="1" id="KW-0732">Signal</keyword>